<dbReference type="GO" id="GO:0003841">
    <property type="term" value="F:1-acylglycerol-3-phosphate O-acyltransferase activity"/>
    <property type="evidence" value="ECO:0007669"/>
    <property type="project" value="TreeGrafter"/>
</dbReference>
<dbReference type="Pfam" id="PF01553">
    <property type="entry name" value="Acyltransferase"/>
    <property type="match status" value="1"/>
</dbReference>
<accession>A0A094Q5S3</accession>
<dbReference type="PANTHER" id="PTHR10434">
    <property type="entry name" value="1-ACYL-SN-GLYCEROL-3-PHOSPHATE ACYLTRANSFERASE"/>
    <property type="match status" value="1"/>
</dbReference>
<evidence type="ECO:0000259" key="3">
    <source>
        <dbReference type="SMART" id="SM00563"/>
    </source>
</evidence>
<dbReference type="GO" id="GO:0005886">
    <property type="term" value="C:plasma membrane"/>
    <property type="evidence" value="ECO:0007669"/>
    <property type="project" value="TreeGrafter"/>
</dbReference>
<dbReference type="InterPro" id="IPR002123">
    <property type="entry name" value="Plipid/glycerol_acylTrfase"/>
</dbReference>
<gene>
    <name evidence="4" type="ORF">GM51_6535</name>
</gene>
<reference evidence="4" key="1">
    <citation type="submission" date="2014-06" db="EMBL/GenBank/DDBJ databases">
        <title>Key roles for freshwater Actinobacteria revealed by deep metagenomic sequencing.</title>
        <authorList>
            <person name="Ghai R."/>
            <person name="Mizuno C.M."/>
            <person name="Picazo A."/>
            <person name="Camacho A."/>
            <person name="Rodriguez-Valera F."/>
        </authorList>
    </citation>
    <scope>NUCLEOTIDE SEQUENCE</scope>
</reference>
<dbReference type="AlphaFoldDB" id="A0A094Q5S3"/>
<dbReference type="GO" id="GO:0006654">
    <property type="term" value="P:phosphatidic acid biosynthetic process"/>
    <property type="evidence" value="ECO:0007669"/>
    <property type="project" value="TreeGrafter"/>
</dbReference>
<organism evidence="4">
    <name type="scientific">freshwater metagenome</name>
    <dbReference type="NCBI Taxonomy" id="449393"/>
    <lineage>
        <taxon>unclassified sequences</taxon>
        <taxon>metagenomes</taxon>
        <taxon>ecological metagenomes</taxon>
    </lineage>
</organism>
<evidence type="ECO:0000256" key="1">
    <source>
        <dbReference type="ARBA" id="ARBA00022679"/>
    </source>
</evidence>
<comment type="caution">
    <text evidence="4">The sequence shown here is derived from an EMBL/GenBank/DDBJ whole genome shotgun (WGS) entry which is preliminary data.</text>
</comment>
<dbReference type="EMBL" id="JNSL01000030">
    <property type="protein sequence ID" value="KGA19480.1"/>
    <property type="molecule type" value="Genomic_DNA"/>
</dbReference>
<keyword evidence="2" id="KW-0012">Acyltransferase</keyword>
<keyword evidence="1" id="KW-0808">Transferase</keyword>
<feature type="domain" description="Phospholipid/glycerol acyltransferase" evidence="3">
    <location>
        <begin position="38"/>
        <end position="152"/>
    </location>
</feature>
<proteinExistence type="predicted"/>
<sequence length="251" mass="28209">MRDFVYPPVVVTIKTLWKYLGLKFDFKGTENIPATGGAVLAINHIGYLDFAITGTGVLPRKRYVRFMAKKEIFDHKIAGPLMRGMHHISVDRSSGSSSFVTALRYLRAGEIVGIFPEATISRSFEIKELKTGAVRLAMGSDTPIIPTIVWGSQRIFTKKVKPNWKRNKFPITVAFGQPFIVKKGQDVDEAEANLRQQMKDLLTQVQDSYPDSHVGQRWAPARLGGTAPTPEQVEIEWAEHLREKAKNEEKA</sequence>
<dbReference type="SUPFAM" id="SSF69593">
    <property type="entry name" value="Glycerol-3-phosphate (1)-acyltransferase"/>
    <property type="match status" value="1"/>
</dbReference>
<dbReference type="PANTHER" id="PTHR10434:SF55">
    <property type="entry name" value="POSSIBLE ACYLTRANSFERASE"/>
    <property type="match status" value="1"/>
</dbReference>
<name>A0A094Q5S3_9ZZZZ</name>
<dbReference type="SMART" id="SM00563">
    <property type="entry name" value="PlsC"/>
    <property type="match status" value="1"/>
</dbReference>
<evidence type="ECO:0000256" key="2">
    <source>
        <dbReference type="ARBA" id="ARBA00023315"/>
    </source>
</evidence>
<protein>
    <recommendedName>
        <fullName evidence="3">Phospholipid/glycerol acyltransferase domain-containing protein</fullName>
    </recommendedName>
</protein>
<dbReference type="CDD" id="cd07989">
    <property type="entry name" value="LPLAT_AGPAT-like"/>
    <property type="match status" value="1"/>
</dbReference>
<evidence type="ECO:0000313" key="4">
    <source>
        <dbReference type="EMBL" id="KGA19480.1"/>
    </source>
</evidence>